<dbReference type="Proteomes" id="UP001057580">
    <property type="component" value="Chromosome"/>
</dbReference>
<dbReference type="Pfam" id="PF13563">
    <property type="entry name" value="2_5_RNA_ligase2"/>
    <property type="match status" value="1"/>
</dbReference>
<proteinExistence type="predicted"/>
<dbReference type="Gene3D" id="3.90.1140.10">
    <property type="entry name" value="Cyclic phosphodiesterase"/>
    <property type="match status" value="1"/>
</dbReference>
<dbReference type="AlphaFoldDB" id="A0A9E7R6T6"/>
<dbReference type="GO" id="GO:0016874">
    <property type="term" value="F:ligase activity"/>
    <property type="evidence" value="ECO:0007669"/>
    <property type="project" value="UniProtKB-KW"/>
</dbReference>
<dbReference type="EMBL" id="CP104003">
    <property type="protein sequence ID" value="UWM56909.1"/>
    <property type="molecule type" value="Genomic_DNA"/>
</dbReference>
<name>A0A9E7R6T6_9EURY</name>
<accession>A0A9E7R6T6</accession>
<organism evidence="1 2">
    <name type="scientific">Salinirubellus salinus</name>
    <dbReference type="NCBI Taxonomy" id="1364945"/>
    <lineage>
        <taxon>Archaea</taxon>
        <taxon>Methanobacteriati</taxon>
        <taxon>Methanobacteriota</taxon>
        <taxon>Stenosarchaea group</taxon>
        <taxon>Halobacteria</taxon>
        <taxon>Halobacteriales</taxon>
        <taxon>Natronomonadaceae</taxon>
        <taxon>Salinirubellus</taxon>
    </lineage>
</organism>
<reference evidence="1" key="1">
    <citation type="submission" date="2022-09" db="EMBL/GenBank/DDBJ databases">
        <title>Diverse halophilic archaea isolated from saline environments.</title>
        <authorList>
            <person name="Cui H.-L."/>
        </authorList>
    </citation>
    <scope>NUCLEOTIDE SEQUENCE</scope>
    <source>
        <strain evidence="1">ZS-35-S2</strain>
    </source>
</reference>
<keyword evidence="2" id="KW-1185">Reference proteome</keyword>
<evidence type="ECO:0000313" key="1">
    <source>
        <dbReference type="EMBL" id="UWM56909.1"/>
    </source>
</evidence>
<sequence>MYSLNVPVPPAVGRLASGLASETLTADCRTRHSLVAKRLGEEWRVSKQVREALSGTAPFRVKVEGVDAFRQPTAGKGPVAYLDVESQGLWDLHYRLCEVLDPIPELEGDDYTPHVTIARGGDAHQLIGRDAGPIEWTVERLEFYDSHNRVTVESVSLPA</sequence>
<gene>
    <name evidence="1" type="ORF">N0B31_18480</name>
</gene>
<protein>
    <submittedName>
        <fullName evidence="1">2'-5' RNA ligase family protein</fullName>
    </submittedName>
</protein>
<keyword evidence="1" id="KW-0436">Ligase</keyword>
<dbReference type="KEGG" id="ssai:N0B31_18480"/>
<evidence type="ECO:0000313" key="2">
    <source>
        <dbReference type="Proteomes" id="UP001057580"/>
    </source>
</evidence>
<dbReference type="InterPro" id="IPR009097">
    <property type="entry name" value="Cyclic_Pdiesterase"/>
</dbReference>
<dbReference type="SUPFAM" id="SSF55144">
    <property type="entry name" value="LigT-like"/>
    <property type="match status" value="1"/>
</dbReference>